<evidence type="ECO:0000313" key="2">
    <source>
        <dbReference type="Proteomes" id="UP000317977"/>
    </source>
</evidence>
<dbReference type="AlphaFoldDB" id="A0A5C6EG12"/>
<dbReference type="Proteomes" id="UP000317977">
    <property type="component" value="Unassembled WGS sequence"/>
</dbReference>
<proteinExistence type="predicted"/>
<protein>
    <submittedName>
        <fullName evidence="1">Uncharacterized protein</fullName>
    </submittedName>
</protein>
<accession>A0A5C6EG12</accession>
<evidence type="ECO:0000313" key="1">
    <source>
        <dbReference type="EMBL" id="TWU46987.1"/>
    </source>
</evidence>
<sequence>MGLNSSMFDREAMKQRIQAARDQWRGCEWQTSFGPQKLDLAGIRRRQAILAAKATRGEESVGWFQAVQWLGEVERDAVQAAEFADRAFAEAERNCWTEASDLLSQAEALEAKYSQLDGYQQVREAFQGWFAGTRNPAEIRQDV</sequence>
<dbReference type="EMBL" id="SJPX01000006">
    <property type="protein sequence ID" value="TWU46987.1"/>
    <property type="molecule type" value="Genomic_DNA"/>
</dbReference>
<keyword evidence="2" id="KW-1185">Reference proteome</keyword>
<name>A0A5C6EG12_9BACT</name>
<reference evidence="1 2" key="1">
    <citation type="submission" date="2019-02" db="EMBL/GenBank/DDBJ databases">
        <title>Deep-cultivation of Planctomycetes and their phenomic and genomic characterization uncovers novel biology.</title>
        <authorList>
            <person name="Wiegand S."/>
            <person name="Jogler M."/>
            <person name="Boedeker C."/>
            <person name="Pinto D."/>
            <person name="Vollmers J."/>
            <person name="Rivas-Marin E."/>
            <person name="Kohn T."/>
            <person name="Peeters S.H."/>
            <person name="Heuer A."/>
            <person name="Rast P."/>
            <person name="Oberbeckmann S."/>
            <person name="Bunk B."/>
            <person name="Jeske O."/>
            <person name="Meyerdierks A."/>
            <person name="Storesund J.E."/>
            <person name="Kallscheuer N."/>
            <person name="Luecker S."/>
            <person name="Lage O.M."/>
            <person name="Pohl T."/>
            <person name="Merkel B.J."/>
            <person name="Hornburger P."/>
            <person name="Mueller R.-W."/>
            <person name="Bruemmer F."/>
            <person name="Labrenz M."/>
            <person name="Spormann A.M."/>
            <person name="Op Den Camp H."/>
            <person name="Overmann J."/>
            <person name="Amann R."/>
            <person name="Jetten M.S.M."/>
            <person name="Mascher T."/>
            <person name="Medema M.H."/>
            <person name="Devos D.P."/>
            <person name="Kaster A.-K."/>
            <person name="Ovreas L."/>
            <person name="Rohde M."/>
            <person name="Galperin M.Y."/>
            <person name="Jogler C."/>
        </authorList>
    </citation>
    <scope>NUCLEOTIDE SEQUENCE [LARGE SCALE GENOMIC DNA]</scope>
    <source>
        <strain evidence="1 2">Poly59</strain>
    </source>
</reference>
<gene>
    <name evidence="1" type="ORF">Poly59_59610</name>
</gene>
<organism evidence="1 2">
    <name type="scientific">Rubripirellula reticaptiva</name>
    <dbReference type="NCBI Taxonomy" id="2528013"/>
    <lineage>
        <taxon>Bacteria</taxon>
        <taxon>Pseudomonadati</taxon>
        <taxon>Planctomycetota</taxon>
        <taxon>Planctomycetia</taxon>
        <taxon>Pirellulales</taxon>
        <taxon>Pirellulaceae</taxon>
        <taxon>Rubripirellula</taxon>
    </lineage>
</organism>
<comment type="caution">
    <text evidence="1">The sequence shown here is derived from an EMBL/GenBank/DDBJ whole genome shotgun (WGS) entry which is preliminary data.</text>
</comment>